<feature type="compositionally biased region" description="Basic and acidic residues" evidence="2">
    <location>
        <begin position="111"/>
        <end position="144"/>
    </location>
</feature>
<evidence type="ECO:0000256" key="2">
    <source>
        <dbReference type="SAM" id="MobiDB-lite"/>
    </source>
</evidence>
<dbReference type="AlphaFoldDB" id="A0A074ZIC4"/>
<proteinExistence type="predicted"/>
<dbReference type="InterPro" id="IPR038077">
    <property type="entry name" value="Troponin_sf"/>
</dbReference>
<dbReference type="KEGG" id="ovi:T265_05827"/>
<feature type="coiled-coil region" evidence="1">
    <location>
        <begin position="230"/>
        <end position="264"/>
    </location>
</feature>
<keyword evidence="1" id="KW-0175">Coiled coil</keyword>
<dbReference type="SUPFAM" id="SSF90250">
    <property type="entry name" value="Troponin coil-coiled subunits"/>
    <property type="match status" value="1"/>
</dbReference>
<dbReference type="Proteomes" id="UP000054324">
    <property type="component" value="Unassembled WGS sequence"/>
</dbReference>
<dbReference type="GeneID" id="20320009"/>
<name>A0A074ZIC4_OPIVI</name>
<dbReference type="Pfam" id="PF00992">
    <property type="entry name" value="Troponin"/>
    <property type="match status" value="1"/>
</dbReference>
<sequence length="326" mass="37637">MPTPSITVNPEEEDYPPPKNRPKPLVSLPALSIQTDDADETSDSDEDVMTAEEEAAARRYLSGGGQTEQRRMSSLDVYLAQPQKVAESMIINRRRSMREEEEAVARIQSGELERQEEEARQAKLQREREEVQRAREAKREHKQNADSQSLSPSPRRMTYRKVGLGGLSKERRKKLKDIIMRKAKEEMQAERMKEMRAREEYLKSVVPSVNIDGLDEKQLRELLGSWHLQAKGLEEQRIELTERIKKQDEEIQELTMKLLDTKGKYPKPILRKVTKKENLLARLEKLRTLNAMHTLKPSCILKSVQRPEASHNKMVNGSLENEKTSS</sequence>
<evidence type="ECO:0008006" key="5">
    <source>
        <dbReference type="Google" id="ProtNLM"/>
    </source>
</evidence>
<dbReference type="Gene3D" id="1.20.5.350">
    <property type="match status" value="1"/>
</dbReference>
<keyword evidence="4" id="KW-1185">Reference proteome</keyword>
<evidence type="ECO:0000313" key="3">
    <source>
        <dbReference type="EMBL" id="KER27068.1"/>
    </source>
</evidence>
<evidence type="ECO:0000313" key="4">
    <source>
        <dbReference type="Proteomes" id="UP000054324"/>
    </source>
</evidence>
<dbReference type="OrthoDB" id="371899at2759"/>
<reference evidence="3 4" key="1">
    <citation type="submission" date="2013-11" db="EMBL/GenBank/DDBJ databases">
        <title>Opisthorchis viverrini - life in the bile duct.</title>
        <authorList>
            <person name="Young N.D."/>
            <person name="Nagarajan N."/>
            <person name="Lin S.J."/>
            <person name="Korhonen P.K."/>
            <person name="Jex A.R."/>
            <person name="Hall R.S."/>
            <person name="Safavi-Hemami H."/>
            <person name="Kaewkong W."/>
            <person name="Bertrand D."/>
            <person name="Gao S."/>
            <person name="Seet Q."/>
            <person name="Wongkham S."/>
            <person name="Teh B.T."/>
            <person name="Wongkham C."/>
            <person name="Intapan P.M."/>
            <person name="Maleewong W."/>
            <person name="Yang X."/>
            <person name="Hu M."/>
            <person name="Wang Z."/>
            <person name="Hofmann A."/>
            <person name="Sternberg P.W."/>
            <person name="Tan P."/>
            <person name="Wang J."/>
            <person name="Gasser R.B."/>
        </authorList>
    </citation>
    <scope>NUCLEOTIDE SEQUENCE [LARGE SCALE GENOMIC DNA]</scope>
</reference>
<protein>
    <recommendedName>
        <fullName evidence="5">Troponin</fullName>
    </recommendedName>
</protein>
<organism evidence="3 4">
    <name type="scientific">Opisthorchis viverrini</name>
    <name type="common">Southeast Asian liver fluke</name>
    <dbReference type="NCBI Taxonomy" id="6198"/>
    <lineage>
        <taxon>Eukaryota</taxon>
        <taxon>Metazoa</taxon>
        <taxon>Spiralia</taxon>
        <taxon>Lophotrochozoa</taxon>
        <taxon>Platyhelminthes</taxon>
        <taxon>Trematoda</taxon>
        <taxon>Digenea</taxon>
        <taxon>Opisthorchiida</taxon>
        <taxon>Opisthorchiata</taxon>
        <taxon>Opisthorchiidae</taxon>
        <taxon>Opisthorchis</taxon>
    </lineage>
</organism>
<evidence type="ECO:0000256" key="1">
    <source>
        <dbReference type="SAM" id="Coils"/>
    </source>
</evidence>
<dbReference type="GO" id="GO:0005861">
    <property type="term" value="C:troponin complex"/>
    <property type="evidence" value="ECO:0007669"/>
    <property type="project" value="InterPro"/>
</dbReference>
<dbReference type="InterPro" id="IPR001978">
    <property type="entry name" value="Troponin"/>
</dbReference>
<feature type="region of interest" description="Disordered" evidence="2">
    <location>
        <begin position="1"/>
        <end position="51"/>
    </location>
</feature>
<dbReference type="CTD" id="20320009"/>
<accession>A0A074ZIC4</accession>
<dbReference type="EMBL" id="KL596732">
    <property type="protein sequence ID" value="KER27068.1"/>
    <property type="molecule type" value="Genomic_DNA"/>
</dbReference>
<gene>
    <name evidence="3" type="ORF">T265_05827</name>
</gene>
<dbReference type="STRING" id="6198.A0A074ZIC4"/>
<dbReference type="RefSeq" id="XP_009169198.1">
    <property type="nucleotide sequence ID" value="XM_009170934.1"/>
</dbReference>
<feature type="compositionally biased region" description="Acidic residues" evidence="2">
    <location>
        <begin position="36"/>
        <end position="51"/>
    </location>
</feature>
<feature type="region of interest" description="Disordered" evidence="2">
    <location>
        <begin position="95"/>
        <end position="160"/>
    </location>
</feature>